<keyword evidence="3" id="KW-0333">Golgi apparatus</keyword>
<name>A0AAE0EQP2_9CHLO</name>
<comment type="subcellular location">
    <subcellularLocation>
        <location evidence="1">Golgi apparatus membrane</location>
        <topology evidence="1">Single-pass type II membrane protein</topology>
    </subcellularLocation>
</comment>
<dbReference type="InterPro" id="IPR040911">
    <property type="entry name" value="Exostosin_GT47"/>
</dbReference>
<feature type="region of interest" description="Disordered" evidence="4">
    <location>
        <begin position="58"/>
        <end position="87"/>
    </location>
</feature>
<dbReference type="PANTHER" id="PTHR11062">
    <property type="entry name" value="EXOSTOSIN HEPARAN SULFATE GLYCOSYLTRANSFERASE -RELATED"/>
    <property type="match status" value="1"/>
</dbReference>
<dbReference type="GO" id="GO:0000139">
    <property type="term" value="C:Golgi membrane"/>
    <property type="evidence" value="ECO:0007669"/>
    <property type="project" value="UniProtKB-SubCell"/>
</dbReference>
<feature type="domain" description="Exostosin GT47" evidence="5">
    <location>
        <begin position="143"/>
        <end position="338"/>
    </location>
</feature>
<dbReference type="Pfam" id="PF03016">
    <property type="entry name" value="Exostosin_GT47"/>
    <property type="match status" value="1"/>
</dbReference>
<gene>
    <name evidence="6" type="ORF">CYMTET_53107</name>
</gene>
<evidence type="ECO:0000256" key="4">
    <source>
        <dbReference type="SAM" id="MobiDB-lite"/>
    </source>
</evidence>
<keyword evidence="7" id="KW-1185">Reference proteome</keyword>
<evidence type="ECO:0000256" key="1">
    <source>
        <dbReference type="ARBA" id="ARBA00004323"/>
    </source>
</evidence>
<reference evidence="6 7" key="1">
    <citation type="journal article" date="2015" name="Genome Biol. Evol.">
        <title>Comparative Genomics of a Bacterivorous Green Alga Reveals Evolutionary Causalities and Consequences of Phago-Mixotrophic Mode of Nutrition.</title>
        <authorList>
            <person name="Burns J.A."/>
            <person name="Paasch A."/>
            <person name="Narechania A."/>
            <person name="Kim E."/>
        </authorList>
    </citation>
    <scope>NUCLEOTIDE SEQUENCE [LARGE SCALE GENOMIC DNA]</scope>
    <source>
        <strain evidence="6 7">PLY_AMNH</strain>
    </source>
</reference>
<organism evidence="6 7">
    <name type="scientific">Cymbomonas tetramitiformis</name>
    <dbReference type="NCBI Taxonomy" id="36881"/>
    <lineage>
        <taxon>Eukaryota</taxon>
        <taxon>Viridiplantae</taxon>
        <taxon>Chlorophyta</taxon>
        <taxon>Pyramimonadophyceae</taxon>
        <taxon>Pyramimonadales</taxon>
        <taxon>Pyramimonadaceae</taxon>
        <taxon>Cymbomonas</taxon>
    </lineage>
</organism>
<accession>A0AAE0EQP2</accession>
<dbReference type="AlphaFoldDB" id="A0AAE0EQP2"/>
<dbReference type="InterPro" id="IPR004263">
    <property type="entry name" value="Exostosin"/>
</dbReference>
<dbReference type="Proteomes" id="UP001190700">
    <property type="component" value="Unassembled WGS sequence"/>
</dbReference>
<evidence type="ECO:0000256" key="3">
    <source>
        <dbReference type="ARBA" id="ARBA00023034"/>
    </source>
</evidence>
<evidence type="ECO:0000259" key="5">
    <source>
        <dbReference type="Pfam" id="PF03016"/>
    </source>
</evidence>
<evidence type="ECO:0000256" key="2">
    <source>
        <dbReference type="ARBA" id="ARBA00010271"/>
    </source>
</evidence>
<proteinExistence type="inferred from homology"/>
<comment type="similarity">
    <text evidence="2">Belongs to the glycosyltransferase 47 family.</text>
</comment>
<dbReference type="GO" id="GO:0016757">
    <property type="term" value="F:glycosyltransferase activity"/>
    <property type="evidence" value="ECO:0007669"/>
    <property type="project" value="InterPro"/>
</dbReference>
<evidence type="ECO:0000313" key="6">
    <source>
        <dbReference type="EMBL" id="KAK3236769.1"/>
    </source>
</evidence>
<comment type="caution">
    <text evidence="6">The sequence shown here is derived from an EMBL/GenBank/DDBJ whole genome shotgun (WGS) entry which is preliminary data.</text>
</comment>
<dbReference type="PANTHER" id="PTHR11062:SF117">
    <property type="entry name" value="XYLOGLUCAN-SPECIFIC GALACTURONOSYLTRANSFERASE 1"/>
    <property type="match status" value="1"/>
</dbReference>
<feature type="non-terminal residue" evidence="6">
    <location>
        <position position="375"/>
    </location>
</feature>
<dbReference type="EMBL" id="LGRX02034853">
    <property type="protein sequence ID" value="KAK3236769.1"/>
    <property type="molecule type" value="Genomic_DNA"/>
</dbReference>
<protein>
    <recommendedName>
        <fullName evidence="5">Exostosin GT47 domain-containing protein</fullName>
    </recommendedName>
</protein>
<evidence type="ECO:0000313" key="7">
    <source>
        <dbReference type="Proteomes" id="UP001190700"/>
    </source>
</evidence>
<sequence length="375" mass="42994">MLQKGLRTKGEWRMRLMSLYYYFAVSPWKTRILMTALAGLLCLFVFLPSDISSQHSSLQKPIKRSSAASNRREPNEHASVSTEHHIHKVPKPSSYDVIQNLAEGCTPVLVSASQQDADWLSLQPKEKLENFTKAVDLQSSNRRNLRLYAYDVPDKFTQDLLDQPLDLRKATMDDIQKLPSGGMEVAFHKYLLEQRAGEGLEITEEPSQADIFFVPFYASHSIKSKKLTKAGLYNDLIAHLRSTAPYWDRLAGADHVFVLGRHYSERTAFGRTSLDLATKQGPMLLLYEFTNYDPAHMRRHLWLYTQHVLIPRPDPYIGEGIPLTTAQRPVLMAYIGSNISPFRNNLIHSMLHFQRNSEGEFKMHVDGFCRETRLQ</sequence>